<dbReference type="PROSITE" id="PS50302">
    <property type="entry name" value="PUM"/>
    <property type="match status" value="1"/>
</dbReference>
<reference evidence="3" key="1">
    <citation type="submission" date="2020-08" db="EMBL/GenBank/DDBJ databases">
        <title>Genome sequencing and assembly of the red palm weevil Rhynchophorus ferrugineus.</title>
        <authorList>
            <person name="Dias G.B."/>
            <person name="Bergman C.M."/>
            <person name="Manee M."/>
        </authorList>
    </citation>
    <scope>NUCLEOTIDE SEQUENCE</scope>
    <source>
        <strain evidence="3">AA-2017</strain>
        <tissue evidence="3">Whole larva</tissue>
    </source>
</reference>
<accession>A0A834MEA0</accession>
<dbReference type="GO" id="GO:0003723">
    <property type="term" value="F:RNA binding"/>
    <property type="evidence" value="ECO:0007669"/>
    <property type="project" value="InterPro"/>
</dbReference>
<dbReference type="OrthoDB" id="6617263at2759"/>
<evidence type="ECO:0000256" key="2">
    <source>
        <dbReference type="PROSITE-ProRule" id="PRU00317"/>
    </source>
</evidence>
<comment type="caution">
    <text evidence="3">The sequence shown here is derived from an EMBL/GenBank/DDBJ whole genome shotgun (WGS) entry which is preliminary data.</text>
</comment>
<feature type="repeat" description="Pumilio" evidence="2">
    <location>
        <begin position="122"/>
        <end position="161"/>
    </location>
</feature>
<dbReference type="EMBL" id="JAACXV010000397">
    <property type="protein sequence ID" value="KAF7278536.1"/>
    <property type="molecule type" value="Genomic_DNA"/>
</dbReference>
<proteinExistence type="predicted"/>
<dbReference type="InterPro" id="IPR001313">
    <property type="entry name" value="Pumilio_RNA-bd_rpt"/>
</dbReference>
<evidence type="ECO:0000313" key="3">
    <source>
        <dbReference type="EMBL" id="KAF7278536.1"/>
    </source>
</evidence>
<sequence length="179" mass="21077">MHSEGDIINDFYNLKGLHISERKKNFCKLLKVSANPVLLSIKPRNFLEKIFYLDILIYYRKTDKLLEILQEGNGVFTSRILKEKWFIQDVFQQKNETDIVNIFLPTLSCSLRGKVLLKMAVSLTEEKMDKIIELVIERYGVNLAQQVLFSCSEDMIRKIINNYDIDLDPVFRISRKRIQ</sequence>
<keyword evidence="1" id="KW-0677">Repeat</keyword>
<organism evidence="3 4">
    <name type="scientific">Rhynchophorus ferrugineus</name>
    <name type="common">Red palm weevil</name>
    <name type="synonym">Curculio ferrugineus</name>
    <dbReference type="NCBI Taxonomy" id="354439"/>
    <lineage>
        <taxon>Eukaryota</taxon>
        <taxon>Metazoa</taxon>
        <taxon>Ecdysozoa</taxon>
        <taxon>Arthropoda</taxon>
        <taxon>Hexapoda</taxon>
        <taxon>Insecta</taxon>
        <taxon>Pterygota</taxon>
        <taxon>Neoptera</taxon>
        <taxon>Endopterygota</taxon>
        <taxon>Coleoptera</taxon>
        <taxon>Polyphaga</taxon>
        <taxon>Cucujiformia</taxon>
        <taxon>Curculionidae</taxon>
        <taxon>Dryophthorinae</taxon>
        <taxon>Rhynchophorus</taxon>
    </lineage>
</organism>
<dbReference type="Proteomes" id="UP000625711">
    <property type="component" value="Unassembled WGS sequence"/>
</dbReference>
<evidence type="ECO:0000256" key="1">
    <source>
        <dbReference type="ARBA" id="ARBA00022737"/>
    </source>
</evidence>
<name>A0A834MEA0_RHYFE</name>
<dbReference type="AlphaFoldDB" id="A0A834MEA0"/>
<evidence type="ECO:0000313" key="4">
    <source>
        <dbReference type="Proteomes" id="UP000625711"/>
    </source>
</evidence>
<gene>
    <name evidence="3" type="ORF">GWI33_008240</name>
</gene>
<keyword evidence="4" id="KW-1185">Reference proteome</keyword>
<protein>
    <submittedName>
        <fullName evidence="3">Uncharacterized protein</fullName>
    </submittedName>
</protein>